<dbReference type="RefSeq" id="WP_023559004.1">
    <property type="nucleotide sequence ID" value="NZ_KI629786.1"/>
</dbReference>
<evidence type="ECO:0000313" key="1">
    <source>
        <dbReference type="EMBL" id="EST52197.1"/>
    </source>
</evidence>
<dbReference type="EMBL" id="AYJU01000018">
    <property type="protein sequence ID" value="EST52197.1"/>
    <property type="molecule type" value="Genomic_DNA"/>
</dbReference>
<organism evidence="1 2">
    <name type="scientific">Brevibacillus panacihumi W25</name>
    <dbReference type="NCBI Taxonomy" id="1408254"/>
    <lineage>
        <taxon>Bacteria</taxon>
        <taxon>Bacillati</taxon>
        <taxon>Bacillota</taxon>
        <taxon>Bacilli</taxon>
        <taxon>Bacillales</taxon>
        <taxon>Paenibacillaceae</taxon>
        <taxon>Brevibacillus</taxon>
    </lineage>
</organism>
<accession>V6M1H8</accession>
<protein>
    <submittedName>
        <fullName evidence="1">Uncharacterized protein</fullName>
    </submittedName>
</protein>
<reference evidence="1 2" key="1">
    <citation type="journal article" date="2014" name="Genome Announc.">
        <title>Draft Genome Sequence of Brevibacillus panacihumi Strain W25, a Halotolerant Hydrocarbon-Degrading Bacterium.</title>
        <authorList>
            <person name="Wang X."/>
            <person name="Jin D."/>
            <person name="Zhou L."/>
            <person name="Wu L."/>
            <person name="An W."/>
            <person name="Chen Y."/>
            <person name="Zhao L."/>
        </authorList>
    </citation>
    <scope>NUCLEOTIDE SEQUENCE [LARGE SCALE GENOMIC DNA]</scope>
    <source>
        <strain evidence="1 2">W25</strain>
    </source>
</reference>
<dbReference type="Proteomes" id="UP000017973">
    <property type="component" value="Unassembled WGS sequence"/>
</dbReference>
<evidence type="ECO:0000313" key="2">
    <source>
        <dbReference type="Proteomes" id="UP000017973"/>
    </source>
</evidence>
<keyword evidence="2" id="KW-1185">Reference proteome</keyword>
<proteinExistence type="predicted"/>
<sequence length="52" mass="5469">MANRIARVAEGSVKMGTVRHAITAREMVMFAAAIAAEAGTSSRTIFFAVSVL</sequence>
<dbReference type="PATRIC" id="fig|1408254.3.peg.5102"/>
<dbReference type="STRING" id="1408254.T458_26145"/>
<dbReference type="HOGENOM" id="CLU_3077493_0_0_9"/>
<comment type="caution">
    <text evidence="1">The sequence shown here is derived from an EMBL/GenBank/DDBJ whole genome shotgun (WGS) entry which is preliminary data.</text>
</comment>
<gene>
    <name evidence="1" type="ORF">T458_26145</name>
</gene>
<dbReference type="AlphaFoldDB" id="V6M1H8"/>
<name>V6M1H8_9BACL</name>